<feature type="compositionally biased region" description="Basic residues" evidence="6">
    <location>
        <begin position="411"/>
        <end position="422"/>
    </location>
</feature>
<feature type="domain" description="Fork-head" evidence="7">
    <location>
        <begin position="73"/>
        <end position="170"/>
    </location>
</feature>
<dbReference type="InterPro" id="IPR018122">
    <property type="entry name" value="TF_fork_head_CS_1"/>
</dbReference>
<comment type="subcellular location">
    <subcellularLocation>
        <location evidence="5">Nucleus</location>
    </subcellularLocation>
</comment>
<accession>A0ABP9XK29</accession>
<dbReference type="InterPro" id="IPR036388">
    <property type="entry name" value="WH-like_DNA-bd_sf"/>
</dbReference>
<dbReference type="PROSITE" id="PS00658">
    <property type="entry name" value="FORK_HEAD_2"/>
    <property type="match status" value="1"/>
</dbReference>
<dbReference type="SUPFAM" id="SSF46785">
    <property type="entry name" value="Winged helix' DNA-binding domain"/>
    <property type="match status" value="1"/>
</dbReference>
<dbReference type="PROSITE" id="PS50039">
    <property type="entry name" value="FORK_HEAD_3"/>
    <property type="match status" value="1"/>
</dbReference>
<evidence type="ECO:0000259" key="7">
    <source>
        <dbReference type="PROSITE" id="PS50039"/>
    </source>
</evidence>
<keyword evidence="4 5" id="KW-0539">Nucleus</keyword>
<evidence type="ECO:0000256" key="4">
    <source>
        <dbReference type="ARBA" id="ARBA00023242"/>
    </source>
</evidence>
<feature type="region of interest" description="Disordered" evidence="6">
    <location>
        <begin position="559"/>
        <end position="600"/>
    </location>
</feature>
<evidence type="ECO:0000313" key="8">
    <source>
        <dbReference type="EMBL" id="GAA5795151.1"/>
    </source>
</evidence>
<organism evidence="8 9">
    <name type="scientific">Helicostylum pulchrum</name>
    <dbReference type="NCBI Taxonomy" id="562976"/>
    <lineage>
        <taxon>Eukaryota</taxon>
        <taxon>Fungi</taxon>
        <taxon>Fungi incertae sedis</taxon>
        <taxon>Mucoromycota</taxon>
        <taxon>Mucoromycotina</taxon>
        <taxon>Mucoromycetes</taxon>
        <taxon>Mucorales</taxon>
        <taxon>Mucorineae</taxon>
        <taxon>Mucoraceae</taxon>
        <taxon>Helicostylum</taxon>
    </lineage>
</organism>
<dbReference type="PANTHER" id="PTHR46078:SF2">
    <property type="entry name" value="FORK-HEAD DOMAIN-CONTAINING PROTEIN"/>
    <property type="match status" value="1"/>
</dbReference>
<feature type="DNA-binding region" description="Fork-head" evidence="5">
    <location>
        <begin position="73"/>
        <end position="170"/>
    </location>
</feature>
<feature type="compositionally biased region" description="Polar residues" evidence="6">
    <location>
        <begin position="442"/>
        <end position="454"/>
    </location>
</feature>
<evidence type="ECO:0000256" key="3">
    <source>
        <dbReference type="ARBA" id="ARBA00023163"/>
    </source>
</evidence>
<gene>
    <name evidence="8" type="ORF">HPULCUR_000505</name>
</gene>
<dbReference type="PRINTS" id="PR00053">
    <property type="entry name" value="FORKHEAD"/>
</dbReference>
<feature type="region of interest" description="Disordered" evidence="6">
    <location>
        <begin position="404"/>
        <end position="454"/>
    </location>
</feature>
<proteinExistence type="predicted"/>
<feature type="compositionally biased region" description="Polar residues" evidence="6">
    <location>
        <begin position="379"/>
        <end position="396"/>
    </location>
</feature>
<dbReference type="InterPro" id="IPR036390">
    <property type="entry name" value="WH_DNA-bd_sf"/>
</dbReference>
<dbReference type="Gene3D" id="1.10.10.10">
    <property type="entry name" value="Winged helix-like DNA-binding domain superfamily/Winged helix DNA-binding domain"/>
    <property type="match status" value="1"/>
</dbReference>
<keyword evidence="3" id="KW-0804">Transcription</keyword>
<dbReference type="InterPro" id="IPR001766">
    <property type="entry name" value="Fork_head_dom"/>
</dbReference>
<keyword evidence="2 5" id="KW-0238">DNA-binding</keyword>
<feature type="compositionally biased region" description="Polar residues" evidence="6">
    <location>
        <begin position="12"/>
        <end position="41"/>
    </location>
</feature>
<dbReference type="InterPro" id="IPR045912">
    <property type="entry name" value="FOXJ2/3-like"/>
</dbReference>
<reference evidence="8 9" key="1">
    <citation type="submission" date="2024-04" db="EMBL/GenBank/DDBJ databases">
        <title>genome sequences of Mucor flavus KT1a and Helicostylum pulchrum KT1b strains isolation_sourced from the surface of a dry-aged beef.</title>
        <authorList>
            <person name="Toyotome T."/>
            <person name="Hosono M."/>
            <person name="Torimaru M."/>
            <person name="Fukuda K."/>
            <person name="Mikami N."/>
        </authorList>
    </citation>
    <scope>NUCLEOTIDE SEQUENCE [LARGE SCALE GENOMIC DNA]</scope>
    <source>
        <strain evidence="8 9">KT1b</strain>
    </source>
</reference>
<dbReference type="SMART" id="SM00339">
    <property type="entry name" value="FH"/>
    <property type="match status" value="1"/>
</dbReference>
<comment type="caution">
    <text evidence="8">The sequence shown here is derived from an EMBL/GenBank/DDBJ whole genome shotgun (WGS) entry which is preliminary data.</text>
</comment>
<feature type="compositionally biased region" description="Polar residues" evidence="6">
    <location>
        <begin position="559"/>
        <end position="572"/>
    </location>
</feature>
<evidence type="ECO:0000256" key="2">
    <source>
        <dbReference type="ARBA" id="ARBA00023125"/>
    </source>
</evidence>
<dbReference type="Pfam" id="PF00250">
    <property type="entry name" value="Forkhead"/>
    <property type="match status" value="1"/>
</dbReference>
<evidence type="ECO:0000313" key="9">
    <source>
        <dbReference type="Proteomes" id="UP001476247"/>
    </source>
</evidence>
<sequence length="631" mass="69723">MPSSAKVHKSVVQESTPWMQTPSSNTEQQQYYNTSTTINDSSDADVYMSDTSKSHRSRNSTTDMCVEKNTEGKPPYSYATLIKYAIERSAENKLTLSQIYQWVIDHYPYYGSAGSGWKNSIRHNLSLNKSFVRVPRPVNEPGKGSYWTVDQFAIDTEQRVRTNVRGRSNRSSSDPSLHHRASISSSSNNDPWLLVNRNYRDGRSQSTDAGVSSSSSSSSAAAAAAALRRNSQYGYCSHPYTAGYSNNQYNNYPGYHPYNHQQQQQQQQRIPSHETILSARQHSPVTYSLPSNSNGYGNVYPAINAAQQQSFYSNRQSCPDLTSTYSETSILPNFNTADNNEVCLESSSSNLCDNNKMIYTTTPPSSNFYSNGHKIFSTSSSPIKGNTRSNSGTAPLSSFFKDFNKQQQQQNHHHHHQHHHHQQQQQQQPSANATPGLPSPVLSPSNCSSTSSQHLSVADPLAMVTQHPSPVTTTTTTAAKVATPGNRLTSPYYSSNNTLTVQRPQSSANSVVDECLTSPSSPLVMTENNSPNNKLRSPVPFCIETTSTSAVAYIDMVSQHQQHQNASPGGNHSLSSSSSSQHDICSPRPSTTSTEYQEKYSQMISNNPTTTTTANSFIHQNSTDERFDYSL</sequence>
<feature type="region of interest" description="Disordered" evidence="6">
    <location>
        <begin position="1"/>
        <end position="70"/>
    </location>
</feature>
<dbReference type="EMBL" id="BAABUJ010000004">
    <property type="protein sequence ID" value="GAA5795151.1"/>
    <property type="molecule type" value="Genomic_DNA"/>
</dbReference>
<dbReference type="PROSITE" id="PS00657">
    <property type="entry name" value="FORK_HEAD_1"/>
    <property type="match status" value="1"/>
</dbReference>
<dbReference type="CDD" id="cd00059">
    <property type="entry name" value="FH_FOX"/>
    <property type="match status" value="1"/>
</dbReference>
<evidence type="ECO:0000256" key="6">
    <source>
        <dbReference type="SAM" id="MobiDB-lite"/>
    </source>
</evidence>
<dbReference type="Proteomes" id="UP001476247">
    <property type="component" value="Unassembled WGS sequence"/>
</dbReference>
<keyword evidence="1" id="KW-0805">Transcription regulation</keyword>
<feature type="compositionally biased region" description="Polar residues" evidence="6">
    <location>
        <begin position="588"/>
        <end position="600"/>
    </location>
</feature>
<dbReference type="PANTHER" id="PTHR46078">
    <property type="entry name" value="FORKHEAD BOX PROTEIN J2 FAMILY MEMBER"/>
    <property type="match status" value="1"/>
</dbReference>
<protein>
    <recommendedName>
        <fullName evidence="7">Fork-head domain-containing protein</fullName>
    </recommendedName>
</protein>
<dbReference type="InterPro" id="IPR030456">
    <property type="entry name" value="TF_fork_head_CS_2"/>
</dbReference>
<feature type="region of interest" description="Disordered" evidence="6">
    <location>
        <begin position="158"/>
        <end position="194"/>
    </location>
</feature>
<name>A0ABP9XK29_9FUNG</name>
<keyword evidence="9" id="KW-1185">Reference proteome</keyword>
<evidence type="ECO:0000256" key="1">
    <source>
        <dbReference type="ARBA" id="ARBA00023015"/>
    </source>
</evidence>
<feature type="region of interest" description="Disordered" evidence="6">
    <location>
        <begin position="379"/>
        <end position="398"/>
    </location>
</feature>
<evidence type="ECO:0000256" key="5">
    <source>
        <dbReference type="PROSITE-ProRule" id="PRU00089"/>
    </source>
</evidence>